<dbReference type="EMBL" id="ML994162">
    <property type="protein sequence ID" value="KAF2198202.1"/>
    <property type="molecule type" value="Genomic_DNA"/>
</dbReference>
<sequence>MNAFHCLRVLPRTSSTTFAAIPLRASIQNVISLKSSTPATRAFSLLSARRPQLSQSSLPSNLPSPTPSTSQIPPSAETLDILPRISSHPGLAGLQIRCGPRDTFSPSHFVRKRRHGFLARLRSKNGRKILKRRLAKKRKNTKQNITIALPLGYFTSTLTYLQDHVTTEAPFSAKPPQTSHSLNLAIASTPSPRHPSTKPSHPSNHHASAKSMSFKRLHSPSPSPSLEIYRSQSIADTKSTFTAAYSPSLPFKALQSLPEFKTASHRIAAWRKLSRQRSLIPTTKVLYDTGHDDDGEKWGGKRLEHVMDEMGVTGSVVVARWYGGVNIGPIRFTHIETVAKDAIRNYLAFAQGEEGKREEQEAQKRRKVDEDGDEYEERKRLAETLKDRDQSIFVLRGLLVEKTAALKGEGSAGTVSPVKAMNYSKMPIVALRRVEVARDKSIAFILGEIDKTEEKLQQLMDETGVELNEEIVMDGGVERKGKMKVKEEEDGSKEKGERGEEDET</sequence>
<dbReference type="Gene3D" id="3.30.230.30">
    <property type="entry name" value="Impact, N-terminal domain"/>
    <property type="match status" value="1"/>
</dbReference>
<comment type="similarity">
    <text evidence="1">Belongs to the IMPACT family.</text>
</comment>
<evidence type="ECO:0000259" key="6">
    <source>
        <dbReference type="Pfam" id="PF01205"/>
    </source>
</evidence>
<protein>
    <recommendedName>
        <fullName evidence="6">Impact N-terminal domain-containing protein</fullName>
    </recommendedName>
</protein>
<dbReference type="GO" id="GO:0006412">
    <property type="term" value="P:translation"/>
    <property type="evidence" value="ECO:0007669"/>
    <property type="project" value="InterPro"/>
</dbReference>
<keyword evidence="8" id="KW-1185">Reference proteome</keyword>
<feature type="region of interest" description="Disordered" evidence="5">
    <location>
        <begin position="478"/>
        <end position="504"/>
    </location>
</feature>
<comment type="caution">
    <text evidence="7">The sequence shown here is derived from an EMBL/GenBank/DDBJ whole genome shotgun (WGS) entry which is preliminary data.</text>
</comment>
<dbReference type="Gene3D" id="1.10.287.3980">
    <property type="match status" value="1"/>
</dbReference>
<evidence type="ECO:0000256" key="4">
    <source>
        <dbReference type="ARBA" id="ARBA00023274"/>
    </source>
</evidence>
<organism evidence="7 8">
    <name type="scientific">Delitschia confertaspora ATCC 74209</name>
    <dbReference type="NCBI Taxonomy" id="1513339"/>
    <lineage>
        <taxon>Eukaryota</taxon>
        <taxon>Fungi</taxon>
        <taxon>Dikarya</taxon>
        <taxon>Ascomycota</taxon>
        <taxon>Pezizomycotina</taxon>
        <taxon>Dothideomycetes</taxon>
        <taxon>Pleosporomycetidae</taxon>
        <taxon>Pleosporales</taxon>
        <taxon>Delitschiaceae</taxon>
        <taxon>Delitschia</taxon>
    </lineage>
</organism>
<dbReference type="InterPro" id="IPR036956">
    <property type="entry name" value="Impact_N_sf"/>
</dbReference>
<gene>
    <name evidence="7" type="ORF">GQ43DRAFT_434478</name>
</gene>
<dbReference type="PANTHER" id="PTHR16301:SF25">
    <property type="entry name" value="PROTEIN IMPACT"/>
    <property type="match status" value="1"/>
</dbReference>
<dbReference type="GO" id="GO:0006446">
    <property type="term" value="P:regulation of translational initiation"/>
    <property type="evidence" value="ECO:0007669"/>
    <property type="project" value="TreeGrafter"/>
</dbReference>
<feature type="region of interest" description="Disordered" evidence="5">
    <location>
        <begin position="186"/>
        <end position="226"/>
    </location>
</feature>
<feature type="compositionally biased region" description="Basic and acidic residues" evidence="5">
    <location>
        <begin position="354"/>
        <end position="369"/>
    </location>
</feature>
<dbReference type="OrthoDB" id="69641at2759"/>
<keyword evidence="4" id="KW-0687">Ribonucleoprotein</keyword>
<dbReference type="SUPFAM" id="SSF54211">
    <property type="entry name" value="Ribosomal protein S5 domain 2-like"/>
    <property type="match status" value="1"/>
</dbReference>
<dbReference type="InterPro" id="IPR023582">
    <property type="entry name" value="Impact"/>
</dbReference>
<dbReference type="GO" id="GO:0003735">
    <property type="term" value="F:structural constituent of ribosome"/>
    <property type="evidence" value="ECO:0007669"/>
    <property type="project" value="InterPro"/>
</dbReference>
<evidence type="ECO:0000256" key="3">
    <source>
        <dbReference type="ARBA" id="ARBA00022980"/>
    </source>
</evidence>
<dbReference type="Proteomes" id="UP000799536">
    <property type="component" value="Unassembled WGS sequence"/>
</dbReference>
<evidence type="ECO:0000313" key="7">
    <source>
        <dbReference type="EMBL" id="KAF2198202.1"/>
    </source>
</evidence>
<evidence type="ECO:0000313" key="8">
    <source>
        <dbReference type="Proteomes" id="UP000799536"/>
    </source>
</evidence>
<dbReference type="InterPro" id="IPR020568">
    <property type="entry name" value="Ribosomal_Su5_D2-typ_SF"/>
</dbReference>
<dbReference type="GO" id="GO:0005737">
    <property type="term" value="C:cytoplasm"/>
    <property type="evidence" value="ECO:0007669"/>
    <property type="project" value="TreeGrafter"/>
</dbReference>
<feature type="domain" description="Impact N-terminal" evidence="6">
    <location>
        <begin position="257"/>
        <end position="343"/>
    </location>
</feature>
<dbReference type="AlphaFoldDB" id="A0A9P4MPR4"/>
<feature type="region of interest" description="Disordered" evidence="5">
    <location>
        <begin position="54"/>
        <end position="75"/>
    </location>
</feature>
<name>A0A9P4MPR4_9PLEO</name>
<comment type="similarity">
    <text evidence="2">Belongs to the bacterial ribosomal protein bL34 family.</text>
</comment>
<dbReference type="GO" id="GO:0140469">
    <property type="term" value="P:GCN2-mediated signaling"/>
    <property type="evidence" value="ECO:0007669"/>
    <property type="project" value="TreeGrafter"/>
</dbReference>
<dbReference type="PANTHER" id="PTHR16301">
    <property type="entry name" value="IMPACT-RELATED"/>
    <property type="match status" value="1"/>
</dbReference>
<keyword evidence="3" id="KW-0689">Ribosomal protein</keyword>
<dbReference type="GO" id="GO:0005840">
    <property type="term" value="C:ribosome"/>
    <property type="evidence" value="ECO:0007669"/>
    <property type="project" value="UniProtKB-KW"/>
</dbReference>
<dbReference type="InterPro" id="IPR000271">
    <property type="entry name" value="Ribosomal_bL34"/>
</dbReference>
<reference evidence="7" key="1">
    <citation type="journal article" date="2020" name="Stud. Mycol.">
        <title>101 Dothideomycetes genomes: a test case for predicting lifestyles and emergence of pathogens.</title>
        <authorList>
            <person name="Haridas S."/>
            <person name="Albert R."/>
            <person name="Binder M."/>
            <person name="Bloem J."/>
            <person name="Labutti K."/>
            <person name="Salamov A."/>
            <person name="Andreopoulos B."/>
            <person name="Baker S."/>
            <person name="Barry K."/>
            <person name="Bills G."/>
            <person name="Bluhm B."/>
            <person name="Cannon C."/>
            <person name="Castanera R."/>
            <person name="Culley D."/>
            <person name="Daum C."/>
            <person name="Ezra D."/>
            <person name="Gonzalez J."/>
            <person name="Henrissat B."/>
            <person name="Kuo A."/>
            <person name="Liang C."/>
            <person name="Lipzen A."/>
            <person name="Lutzoni F."/>
            <person name="Magnuson J."/>
            <person name="Mondo S."/>
            <person name="Nolan M."/>
            <person name="Ohm R."/>
            <person name="Pangilinan J."/>
            <person name="Park H.-J."/>
            <person name="Ramirez L."/>
            <person name="Alfaro M."/>
            <person name="Sun H."/>
            <person name="Tritt A."/>
            <person name="Yoshinaga Y."/>
            <person name="Zwiers L.-H."/>
            <person name="Turgeon B."/>
            <person name="Goodwin S."/>
            <person name="Spatafora J."/>
            <person name="Crous P."/>
            <person name="Grigoriev I."/>
        </authorList>
    </citation>
    <scope>NUCLEOTIDE SEQUENCE</scope>
    <source>
        <strain evidence="7">ATCC 74209</strain>
    </source>
</reference>
<feature type="compositionally biased region" description="Basic and acidic residues" evidence="5">
    <location>
        <begin position="478"/>
        <end position="498"/>
    </location>
</feature>
<dbReference type="NCBIfam" id="TIGR01030">
    <property type="entry name" value="rpmH_bact"/>
    <property type="match status" value="1"/>
</dbReference>
<feature type="region of interest" description="Disordered" evidence="5">
    <location>
        <begin position="354"/>
        <end position="375"/>
    </location>
</feature>
<evidence type="ECO:0000256" key="2">
    <source>
        <dbReference type="ARBA" id="ARBA00010111"/>
    </source>
</evidence>
<dbReference type="InterPro" id="IPR001498">
    <property type="entry name" value="Impact_N"/>
</dbReference>
<dbReference type="Pfam" id="PF00468">
    <property type="entry name" value="Ribosomal_L34"/>
    <property type="match status" value="1"/>
</dbReference>
<dbReference type="GO" id="GO:1990904">
    <property type="term" value="C:ribonucleoprotein complex"/>
    <property type="evidence" value="ECO:0007669"/>
    <property type="project" value="UniProtKB-KW"/>
</dbReference>
<evidence type="ECO:0000256" key="5">
    <source>
        <dbReference type="SAM" id="MobiDB-lite"/>
    </source>
</evidence>
<accession>A0A9P4MPR4</accession>
<feature type="compositionally biased region" description="Basic residues" evidence="5">
    <location>
        <begin position="203"/>
        <end position="218"/>
    </location>
</feature>
<dbReference type="Pfam" id="PF01205">
    <property type="entry name" value="Impact_N"/>
    <property type="match status" value="1"/>
</dbReference>
<evidence type="ECO:0000256" key="1">
    <source>
        <dbReference type="ARBA" id="ARBA00007665"/>
    </source>
</evidence>
<proteinExistence type="inferred from homology"/>